<protein>
    <submittedName>
        <fullName evidence="1">Uncharacterized protein</fullName>
    </submittedName>
</protein>
<keyword evidence="2" id="KW-1185">Reference proteome</keyword>
<proteinExistence type="predicted"/>
<reference evidence="2" key="1">
    <citation type="journal article" date="2017" name="Cell">
        <title>Insights into land plant evolution garnered from the Marchantia polymorpha genome.</title>
        <authorList>
            <person name="Bowman J.L."/>
            <person name="Kohchi T."/>
            <person name="Yamato K.T."/>
            <person name="Jenkins J."/>
            <person name="Shu S."/>
            <person name="Ishizaki K."/>
            <person name="Yamaoka S."/>
            <person name="Nishihama R."/>
            <person name="Nakamura Y."/>
            <person name="Berger F."/>
            <person name="Adam C."/>
            <person name="Aki S.S."/>
            <person name="Althoff F."/>
            <person name="Araki T."/>
            <person name="Arteaga-Vazquez M.A."/>
            <person name="Balasubrmanian S."/>
            <person name="Barry K."/>
            <person name="Bauer D."/>
            <person name="Boehm C.R."/>
            <person name="Briginshaw L."/>
            <person name="Caballero-Perez J."/>
            <person name="Catarino B."/>
            <person name="Chen F."/>
            <person name="Chiyoda S."/>
            <person name="Chovatia M."/>
            <person name="Davies K.M."/>
            <person name="Delmans M."/>
            <person name="Demura T."/>
            <person name="Dierschke T."/>
            <person name="Dolan L."/>
            <person name="Dorantes-Acosta A.E."/>
            <person name="Eklund D.M."/>
            <person name="Florent S.N."/>
            <person name="Flores-Sandoval E."/>
            <person name="Fujiyama A."/>
            <person name="Fukuzawa H."/>
            <person name="Galik B."/>
            <person name="Grimanelli D."/>
            <person name="Grimwood J."/>
            <person name="Grossniklaus U."/>
            <person name="Hamada T."/>
            <person name="Haseloff J."/>
            <person name="Hetherington A.J."/>
            <person name="Higo A."/>
            <person name="Hirakawa Y."/>
            <person name="Hundley H.N."/>
            <person name="Ikeda Y."/>
            <person name="Inoue K."/>
            <person name="Inoue S.I."/>
            <person name="Ishida S."/>
            <person name="Jia Q."/>
            <person name="Kakita M."/>
            <person name="Kanazawa T."/>
            <person name="Kawai Y."/>
            <person name="Kawashima T."/>
            <person name="Kennedy M."/>
            <person name="Kinose K."/>
            <person name="Kinoshita T."/>
            <person name="Kohara Y."/>
            <person name="Koide E."/>
            <person name="Komatsu K."/>
            <person name="Kopischke S."/>
            <person name="Kubo M."/>
            <person name="Kyozuka J."/>
            <person name="Lagercrantz U."/>
            <person name="Lin S.S."/>
            <person name="Lindquist E."/>
            <person name="Lipzen A.M."/>
            <person name="Lu C.W."/>
            <person name="De Luna E."/>
            <person name="Martienssen R.A."/>
            <person name="Minamino N."/>
            <person name="Mizutani M."/>
            <person name="Mizutani M."/>
            <person name="Mochizuki N."/>
            <person name="Monte I."/>
            <person name="Mosher R."/>
            <person name="Nagasaki H."/>
            <person name="Nakagami H."/>
            <person name="Naramoto S."/>
            <person name="Nishitani K."/>
            <person name="Ohtani M."/>
            <person name="Okamoto T."/>
            <person name="Okumura M."/>
            <person name="Phillips J."/>
            <person name="Pollak B."/>
            <person name="Reinders A."/>
            <person name="Rovekamp M."/>
            <person name="Sano R."/>
            <person name="Sawa S."/>
            <person name="Schmid M.W."/>
            <person name="Shirakawa M."/>
            <person name="Solano R."/>
            <person name="Spunde A."/>
            <person name="Suetsugu N."/>
            <person name="Sugano S."/>
            <person name="Sugiyama A."/>
            <person name="Sun R."/>
            <person name="Suzuki Y."/>
            <person name="Takenaka M."/>
            <person name="Takezawa D."/>
            <person name="Tomogane H."/>
            <person name="Tsuzuki M."/>
            <person name="Ueda T."/>
            <person name="Umeda M."/>
            <person name="Ward J.M."/>
            <person name="Watanabe Y."/>
            <person name="Yazaki K."/>
            <person name="Yokoyama R."/>
            <person name="Yoshitake Y."/>
            <person name="Yotsui I."/>
            <person name="Zachgo S."/>
            <person name="Schmutz J."/>
        </authorList>
    </citation>
    <scope>NUCLEOTIDE SEQUENCE [LARGE SCALE GENOMIC DNA]</scope>
    <source>
        <strain evidence="2">Tak-1</strain>
    </source>
</reference>
<evidence type="ECO:0000313" key="2">
    <source>
        <dbReference type="Proteomes" id="UP000244005"/>
    </source>
</evidence>
<sequence>MVVANEAKGLVRIPSTFESRAFDGSGTAVNTADDVQVVHSAGIRLLPGTEVPGSDRVALQLVIVAESAQIVVGILDGGEGGTANRRHEALNCRSAKLCGISCKPS</sequence>
<dbReference type="EMBL" id="KZ772842">
    <property type="protein sequence ID" value="PTQ28140.1"/>
    <property type="molecule type" value="Genomic_DNA"/>
</dbReference>
<name>A0A2R6W2R4_MARPO</name>
<dbReference type="AlphaFoldDB" id="A0A2R6W2R4"/>
<accession>A0A2R6W2R4</accession>
<evidence type="ECO:0000313" key="1">
    <source>
        <dbReference type="EMBL" id="PTQ28140.1"/>
    </source>
</evidence>
<gene>
    <name evidence="1" type="ORF">MARPO_0172s0012</name>
</gene>
<organism evidence="1 2">
    <name type="scientific">Marchantia polymorpha</name>
    <name type="common">Common liverwort</name>
    <name type="synonym">Marchantia aquatica</name>
    <dbReference type="NCBI Taxonomy" id="3197"/>
    <lineage>
        <taxon>Eukaryota</taxon>
        <taxon>Viridiplantae</taxon>
        <taxon>Streptophyta</taxon>
        <taxon>Embryophyta</taxon>
        <taxon>Marchantiophyta</taxon>
        <taxon>Marchantiopsida</taxon>
        <taxon>Marchantiidae</taxon>
        <taxon>Marchantiales</taxon>
        <taxon>Marchantiaceae</taxon>
        <taxon>Marchantia</taxon>
    </lineage>
</organism>
<dbReference type="Proteomes" id="UP000244005">
    <property type="component" value="Unassembled WGS sequence"/>
</dbReference>